<protein>
    <submittedName>
        <fullName evidence="1">Winged helix DNA-binding domain-containing protein</fullName>
    </submittedName>
</protein>
<dbReference type="InterPro" id="IPR009351">
    <property type="entry name" value="AlkZ-like"/>
</dbReference>
<evidence type="ECO:0000313" key="2">
    <source>
        <dbReference type="Proteomes" id="UP001164305"/>
    </source>
</evidence>
<organism evidence="1 2">
    <name type="scientific">Brachybacterium huguangmaarense</name>
    <dbReference type="NCBI Taxonomy" id="1652028"/>
    <lineage>
        <taxon>Bacteria</taxon>
        <taxon>Bacillati</taxon>
        <taxon>Actinomycetota</taxon>
        <taxon>Actinomycetes</taxon>
        <taxon>Micrococcales</taxon>
        <taxon>Dermabacteraceae</taxon>
        <taxon>Brachybacterium</taxon>
    </lineage>
</organism>
<reference evidence="1" key="1">
    <citation type="submission" date="2022-10" db="EMBL/GenBank/DDBJ databases">
        <title>Whole-Genome Sequencing of Brachybacterium huguangmaarense BRM-3, Isolated from Betula schmidtii.</title>
        <authorList>
            <person name="Haam D."/>
        </authorList>
    </citation>
    <scope>NUCLEOTIDE SEQUENCE</scope>
    <source>
        <strain evidence="1">BRM-3</strain>
    </source>
</reference>
<sequence length="372" mass="39649">MVDPALVRRRLVAQGLVTRPFATPHDAVAALGAMQGQDLAGVMASIALRLGAADPAAAAREGIDRVVAGFDDGTVVRGYPMRGTVFAVAAEDLRWMTELCAGGPARAQIRRRGQLGLDEEQIARCRALLEEAAGGAARGISRSALFGVWERAGLAPAGGRGYHVLSHLIATGVAAYGPWNGTENDVVLAATWLPEGTSIAERFAGDQDAATAELLLRYVRGHGPATLRDAAWWTKLPLGALRRALPLIAGHLEHAPGSTGEELWWRPGLDEEVAAAGAAVDALHLLPGFDEIVLGYPDRLALVAAEHHDALMPGSNGVFQRAILRRGRIVGTWRRGGRPGRRTLELTGFAPLPQVARREAERAHRTFPHRGE</sequence>
<dbReference type="RefSeq" id="WP_263593572.1">
    <property type="nucleotide sequence ID" value="NZ_CP107020.1"/>
</dbReference>
<dbReference type="Proteomes" id="UP001164305">
    <property type="component" value="Chromosome"/>
</dbReference>
<dbReference type="EMBL" id="CP107020">
    <property type="protein sequence ID" value="UYG16359.1"/>
    <property type="molecule type" value="Genomic_DNA"/>
</dbReference>
<evidence type="ECO:0000313" key="1">
    <source>
        <dbReference type="EMBL" id="UYG16359.1"/>
    </source>
</evidence>
<name>A0ABY6G068_9MICO</name>
<dbReference type="PANTHER" id="PTHR38479">
    <property type="entry name" value="LMO0824 PROTEIN"/>
    <property type="match status" value="1"/>
</dbReference>
<gene>
    <name evidence="1" type="ORF">BRM3_12190</name>
</gene>
<keyword evidence="2" id="KW-1185">Reference proteome</keyword>
<dbReference type="Pfam" id="PF06224">
    <property type="entry name" value="AlkZ-like"/>
    <property type="match status" value="1"/>
</dbReference>
<proteinExistence type="predicted"/>
<keyword evidence="1" id="KW-0238">DNA-binding</keyword>
<accession>A0ABY6G068</accession>
<dbReference type="GO" id="GO:0003677">
    <property type="term" value="F:DNA binding"/>
    <property type="evidence" value="ECO:0007669"/>
    <property type="project" value="UniProtKB-KW"/>
</dbReference>
<dbReference type="PANTHER" id="PTHR38479:SF2">
    <property type="entry name" value="WINGED HELIX DNA-BINDING DOMAIN-CONTAINING PROTEIN"/>
    <property type="match status" value="1"/>
</dbReference>